<gene>
    <name evidence="2" type="ORF">F5891DRAFT_1254394</name>
</gene>
<dbReference type="InterPro" id="IPR032418">
    <property type="entry name" value="E1_FCCH"/>
</dbReference>
<dbReference type="Gene3D" id="2.40.30.180">
    <property type="entry name" value="Ubiquitin-activating enzyme E1, FCCH domain"/>
    <property type="match status" value="1"/>
</dbReference>
<dbReference type="Pfam" id="PF16190">
    <property type="entry name" value="E1_FCCH"/>
    <property type="match status" value="1"/>
</dbReference>
<dbReference type="InterPro" id="IPR035985">
    <property type="entry name" value="Ubiquitin-activating_enz"/>
</dbReference>
<dbReference type="GeneID" id="64664253"/>
<comment type="caution">
    <text evidence="2">The sequence shown here is derived from an EMBL/GenBank/DDBJ whole genome shotgun (WGS) entry which is preliminary data.</text>
</comment>
<feature type="non-terminal residue" evidence="2">
    <location>
        <position position="1"/>
    </location>
</feature>
<accession>A0AAD4HFS1</accession>
<dbReference type="AlphaFoldDB" id="A0AAD4HFS1"/>
<dbReference type="GO" id="GO:0008641">
    <property type="term" value="F:ubiquitin-like modifier activating enzyme activity"/>
    <property type="evidence" value="ECO:0007669"/>
    <property type="project" value="InterPro"/>
</dbReference>
<dbReference type="SUPFAM" id="SSF69572">
    <property type="entry name" value="Activating enzymes of the ubiquitin-like proteins"/>
    <property type="match status" value="1"/>
</dbReference>
<dbReference type="RefSeq" id="XP_041220534.1">
    <property type="nucleotide sequence ID" value="XM_041369955.1"/>
</dbReference>
<dbReference type="InterPro" id="IPR042302">
    <property type="entry name" value="E1_FCCH_sf"/>
</dbReference>
<organism evidence="2 3">
    <name type="scientific">Suillus fuscotomentosus</name>
    <dbReference type="NCBI Taxonomy" id="1912939"/>
    <lineage>
        <taxon>Eukaryota</taxon>
        <taxon>Fungi</taxon>
        <taxon>Dikarya</taxon>
        <taxon>Basidiomycota</taxon>
        <taxon>Agaricomycotina</taxon>
        <taxon>Agaricomycetes</taxon>
        <taxon>Agaricomycetidae</taxon>
        <taxon>Boletales</taxon>
        <taxon>Suillineae</taxon>
        <taxon>Suillaceae</taxon>
        <taxon>Suillus</taxon>
    </lineage>
</organism>
<reference evidence="2" key="1">
    <citation type="journal article" date="2020" name="New Phytol.">
        <title>Comparative genomics reveals dynamic genome evolution in host specialist ectomycorrhizal fungi.</title>
        <authorList>
            <person name="Lofgren L.A."/>
            <person name="Nguyen N.H."/>
            <person name="Vilgalys R."/>
            <person name="Ruytinx J."/>
            <person name="Liao H.L."/>
            <person name="Branco S."/>
            <person name="Kuo A."/>
            <person name="LaButti K."/>
            <person name="Lipzen A."/>
            <person name="Andreopoulos W."/>
            <person name="Pangilinan J."/>
            <person name="Riley R."/>
            <person name="Hundley H."/>
            <person name="Na H."/>
            <person name="Barry K."/>
            <person name="Grigoriev I.V."/>
            <person name="Stajich J.E."/>
            <person name="Kennedy P.G."/>
        </authorList>
    </citation>
    <scope>NUCLEOTIDE SEQUENCE</scope>
    <source>
        <strain evidence="2">FC203</strain>
    </source>
</reference>
<evidence type="ECO:0000313" key="2">
    <source>
        <dbReference type="EMBL" id="KAG1894958.1"/>
    </source>
</evidence>
<dbReference type="Proteomes" id="UP001195769">
    <property type="component" value="Unassembled WGS sequence"/>
</dbReference>
<evidence type="ECO:0000259" key="1">
    <source>
        <dbReference type="Pfam" id="PF16190"/>
    </source>
</evidence>
<protein>
    <recommendedName>
        <fullName evidence="1">Ubiquitin-activating enzyme E1 FCCH domain-containing protein</fullName>
    </recommendedName>
</protein>
<keyword evidence="3" id="KW-1185">Reference proteome</keyword>
<dbReference type="EMBL" id="JABBWK010000073">
    <property type="protein sequence ID" value="KAG1894958.1"/>
    <property type="molecule type" value="Genomic_DNA"/>
</dbReference>
<sequence length="160" mass="17742">MTQNRSSCRISAHTEHSTSFAKMISESHAQHSPSGYRSFSRTECLAVVLLCDVSYEKQVEIDDWTHQNGVHFISAETRTRGLFGHVMATTPFLISSVTVFNDFGPKLPCVDPTGEQALTGMIVSVQNKWQDKEGLVTCLDDESRHGLEDGVTFTEVQGMT</sequence>
<evidence type="ECO:0000313" key="3">
    <source>
        <dbReference type="Proteomes" id="UP001195769"/>
    </source>
</evidence>
<proteinExistence type="predicted"/>
<feature type="domain" description="Ubiquitin-activating enzyme E1 FCCH" evidence="1">
    <location>
        <begin position="131"/>
        <end position="160"/>
    </location>
</feature>
<name>A0AAD4HFS1_9AGAM</name>